<dbReference type="InterPro" id="IPR002123">
    <property type="entry name" value="Plipid/glycerol_acylTrfase"/>
</dbReference>
<dbReference type="CDD" id="cd07990">
    <property type="entry name" value="LPLAT_LCLAT1-like"/>
    <property type="match status" value="1"/>
</dbReference>
<protein>
    <submittedName>
        <fullName evidence="3">Lysocardiolipin and lysophospholipid acyltransferase</fullName>
    </submittedName>
</protein>
<dbReference type="AlphaFoldDB" id="A0A5J4NFZ1"/>
<keyword evidence="3" id="KW-0012">Acyltransferase</keyword>
<feature type="transmembrane region" description="Helical" evidence="1">
    <location>
        <begin position="44"/>
        <end position="72"/>
    </location>
</feature>
<accession>A0A5J4NFZ1</accession>
<name>A0A5J4NFZ1_9TREM</name>
<reference evidence="3 4" key="1">
    <citation type="journal article" date="2019" name="Gigascience">
        <title>Whole-genome sequence of the oriental lung fluke Paragonimus westermani.</title>
        <authorList>
            <person name="Oey H."/>
            <person name="Zakrzewski M."/>
            <person name="Narain K."/>
            <person name="Devi K.R."/>
            <person name="Agatsuma T."/>
            <person name="Nawaratna S."/>
            <person name="Gobert G.N."/>
            <person name="Jones M.K."/>
            <person name="Ragan M.A."/>
            <person name="McManus D.P."/>
            <person name="Krause L."/>
        </authorList>
    </citation>
    <scope>NUCLEOTIDE SEQUENCE [LARGE SCALE GENOMIC DNA]</scope>
    <source>
        <strain evidence="3 4">IND2009</strain>
    </source>
</reference>
<keyword evidence="1" id="KW-0472">Membrane</keyword>
<dbReference type="Pfam" id="PF01553">
    <property type="entry name" value="Acyltransferase"/>
    <property type="match status" value="1"/>
</dbReference>
<keyword evidence="3" id="KW-0808">Transferase</keyword>
<comment type="caution">
    <text evidence="3">The sequence shown here is derived from an EMBL/GenBank/DDBJ whole genome shotgun (WGS) entry which is preliminary data.</text>
</comment>
<evidence type="ECO:0000313" key="3">
    <source>
        <dbReference type="EMBL" id="KAA3674334.1"/>
    </source>
</evidence>
<dbReference type="GO" id="GO:0016746">
    <property type="term" value="F:acyltransferase activity"/>
    <property type="evidence" value="ECO:0007669"/>
    <property type="project" value="UniProtKB-KW"/>
</dbReference>
<feature type="transmembrane region" description="Helical" evidence="1">
    <location>
        <begin position="380"/>
        <end position="401"/>
    </location>
</feature>
<dbReference type="SMART" id="SM00563">
    <property type="entry name" value="PlsC"/>
    <property type="match status" value="1"/>
</dbReference>
<feature type="transmembrane region" description="Helical" evidence="1">
    <location>
        <begin position="407"/>
        <end position="432"/>
    </location>
</feature>
<keyword evidence="4" id="KW-1185">Reference proteome</keyword>
<proteinExistence type="predicted"/>
<organism evidence="3 4">
    <name type="scientific">Paragonimus westermani</name>
    <dbReference type="NCBI Taxonomy" id="34504"/>
    <lineage>
        <taxon>Eukaryota</taxon>
        <taxon>Metazoa</taxon>
        <taxon>Spiralia</taxon>
        <taxon>Lophotrochozoa</taxon>
        <taxon>Platyhelminthes</taxon>
        <taxon>Trematoda</taxon>
        <taxon>Digenea</taxon>
        <taxon>Plagiorchiida</taxon>
        <taxon>Troglotremata</taxon>
        <taxon>Troglotrematidae</taxon>
        <taxon>Paragonimus</taxon>
    </lineage>
</organism>
<keyword evidence="1" id="KW-0812">Transmembrane</keyword>
<sequence>MANHIKEIKQPTQVNGDSLPSEKPLPVPPERLPKCGLQGVRAGLCVGLLLISAYLGSIFLQGPLLPLAFIAPRLFRRTVDWTIASWLMFTEVRYDLSLEIAIFLTKFLMVKLMQVRVRQFGDPFNASSDGPRVSLFLLNHRTQLDWFFSWGLGVPVQKMKIILKEPLARLPGAGWAMQCGAFVFLRRQIATDQARIVKLVSYLLNVDRNCELFMFPEGTDLNPVSLARSNEFSRKNQLPFVAYTMHPRCTGFVYLARLLGQDRLSDVYDVTVAYPDQLPSPEINILVGQVPKEVHYHVNRIPAAQLPWDSTAIVEAGSTAEEQLQNRLADWLQARWLAKESLLKEYYARPIGERCFEQEVPVYSRTFHTSLTTGKFQPTFIGLANVVFWFVSLPTFAYLLYTSRFVFIYACLVQTCFLYLTFITGGVSYWAAKHLGGPLIEGPTLVRSNRISATSS</sequence>
<dbReference type="GO" id="GO:0005783">
    <property type="term" value="C:endoplasmic reticulum"/>
    <property type="evidence" value="ECO:0007669"/>
    <property type="project" value="TreeGrafter"/>
</dbReference>
<dbReference type="GO" id="GO:0036149">
    <property type="term" value="P:phosphatidylinositol acyl-chain remodeling"/>
    <property type="evidence" value="ECO:0007669"/>
    <property type="project" value="TreeGrafter"/>
</dbReference>
<dbReference type="Proteomes" id="UP000324629">
    <property type="component" value="Unassembled WGS sequence"/>
</dbReference>
<gene>
    <name evidence="3" type="ORF">DEA37_0003150</name>
</gene>
<evidence type="ECO:0000259" key="2">
    <source>
        <dbReference type="SMART" id="SM00563"/>
    </source>
</evidence>
<keyword evidence="1" id="KW-1133">Transmembrane helix</keyword>
<dbReference type="PANTHER" id="PTHR10983">
    <property type="entry name" value="1-ACYLGLYCEROL-3-PHOSPHATE ACYLTRANSFERASE-RELATED"/>
    <property type="match status" value="1"/>
</dbReference>
<feature type="domain" description="Phospholipid/glycerol acyltransferase" evidence="2">
    <location>
        <begin position="134"/>
        <end position="253"/>
    </location>
</feature>
<dbReference type="EMBL" id="QNGE01003221">
    <property type="protein sequence ID" value="KAA3674334.1"/>
    <property type="molecule type" value="Genomic_DNA"/>
</dbReference>
<dbReference type="PANTHER" id="PTHR10983:SF16">
    <property type="entry name" value="LYSOCARDIOLIPIN ACYLTRANSFERASE 1"/>
    <property type="match status" value="1"/>
</dbReference>
<evidence type="ECO:0000256" key="1">
    <source>
        <dbReference type="SAM" id="Phobius"/>
    </source>
</evidence>
<evidence type="ECO:0000313" key="4">
    <source>
        <dbReference type="Proteomes" id="UP000324629"/>
    </source>
</evidence>